<evidence type="ECO:0000256" key="10">
    <source>
        <dbReference type="RuleBase" id="RU003664"/>
    </source>
</evidence>
<comment type="function">
    <text evidence="9 10">Cell wall formation. Catalyzes the addition of glutamate to the nucleotide precursor UDP-N-acetylmuramoyl-L-alanine (UMA).</text>
</comment>
<gene>
    <name evidence="9 13" type="primary">murD</name>
    <name evidence="13" type="ORF">ACFPWU_09155</name>
</gene>
<feature type="domain" description="Mur ligase central" evidence="12">
    <location>
        <begin position="110"/>
        <end position="284"/>
    </location>
</feature>
<keyword evidence="4 9" id="KW-0436">Ligase</keyword>
<dbReference type="SUPFAM" id="SSF51984">
    <property type="entry name" value="MurCD N-terminal domain"/>
    <property type="match status" value="1"/>
</dbReference>
<dbReference type="GO" id="GO:0008764">
    <property type="term" value="F:UDP-N-acetylmuramoylalanine-D-glutamate ligase activity"/>
    <property type="evidence" value="ECO:0007669"/>
    <property type="project" value="UniProtKB-EC"/>
</dbReference>
<evidence type="ECO:0000256" key="1">
    <source>
        <dbReference type="ARBA" id="ARBA00004496"/>
    </source>
</evidence>
<accession>A0ABW1QWB7</accession>
<evidence type="ECO:0000313" key="13">
    <source>
        <dbReference type="EMBL" id="MFC6153829.1"/>
    </source>
</evidence>
<comment type="subcellular location">
    <subcellularLocation>
        <location evidence="1 9 10">Cytoplasm</location>
    </subcellularLocation>
</comment>
<evidence type="ECO:0000256" key="8">
    <source>
        <dbReference type="ARBA" id="ARBA00023306"/>
    </source>
</evidence>
<proteinExistence type="inferred from homology"/>
<sequence>MKFSDLSGQRVVVWGLGREGASVLEHCRALGVDVSGAEPDREAPTDGSANPEAAYGAAGRERLLGADVVIKSPGVPKVHELYTALVESGVAITSLTDLWISENAARVVAVTGTKGKSTTATLVHHVLTHAGFRSSLRGNIGTSVLTETDPPAEVVVMELSSYQAQSLTVSPRIVAVTSLFPEHLTWHGGLEEYYSDKLNAVAHDPEYVVVPGDDARVLTRVAAQISPNARLLVTGYDTDEDGTDPNWVGVDEEGALVWADGSWLDALDLPLVGRHHAGNIAIALRITALFGVTRETAVEALATFTPLPYRMERIDSADHRTWIDDSLATAPEAVIASLAGVAGRRVSVVVGGDDRGLDFTPLLDHVRDNNDVTLLLIGPSGARIEAEHPGLGRRFDSFDAAVTWARSDENTAEVVLLSPGAPSYDEFANYEARSKAFRAAALVVD</sequence>
<evidence type="ECO:0000313" key="14">
    <source>
        <dbReference type="Proteomes" id="UP001596098"/>
    </source>
</evidence>
<dbReference type="InterPro" id="IPR013221">
    <property type="entry name" value="Mur_ligase_cen"/>
</dbReference>
<dbReference type="Pfam" id="PF02875">
    <property type="entry name" value="Mur_ligase_C"/>
    <property type="match status" value="1"/>
</dbReference>
<dbReference type="PANTHER" id="PTHR43692:SF1">
    <property type="entry name" value="UDP-N-ACETYLMURAMOYLALANINE--D-GLUTAMATE LIGASE"/>
    <property type="match status" value="1"/>
</dbReference>
<dbReference type="EMBL" id="JBHSQI010000004">
    <property type="protein sequence ID" value="MFC6153829.1"/>
    <property type="molecule type" value="Genomic_DNA"/>
</dbReference>
<comment type="catalytic activity">
    <reaction evidence="9 10">
        <text>UDP-N-acetyl-alpha-D-muramoyl-L-alanine + D-glutamate + ATP = UDP-N-acetyl-alpha-D-muramoyl-L-alanyl-D-glutamate + ADP + phosphate + H(+)</text>
        <dbReference type="Rhea" id="RHEA:16429"/>
        <dbReference type="ChEBI" id="CHEBI:15378"/>
        <dbReference type="ChEBI" id="CHEBI:29986"/>
        <dbReference type="ChEBI" id="CHEBI:30616"/>
        <dbReference type="ChEBI" id="CHEBI:43474"/>
        <dbReference type="ChEBI" id="CHEBI:83898"/>
        <dbReference type="ChEBI" id="CHEBI:83900"/>
        <dbReference type="ChEBI" id="CHEBI:456216"/>
        <dbReference type="EC" id="6.3.2.9"/>
    </reaction>
</comment>
<keyword evidence="5 9" id="KW-0132">Cell division</keyword>
<dbReference type="SUPFAM" id="SSF53244">
    <property type="entry name" value="MurD-like peptide ligases, peptide-binding domain"/>
    <property type="match status" value="1"/>
</dbReference>
<keyword evidence="9 10" id="KW-0961">Cell wall biogenesis/degradation</keyword>
<evidence type="ECO:0000256" key="7">
    <source>
        <dbReference type="ARBA" id="ARBA00022840"/>
    </source>
</evidence>
<dbReference type="InterPro" id="IPR036615">
    <property type="entry name" value="Mur_ligase_C_dom_sf"/>
</dbReference>
<evidence type="ECO:0000256" key="3">
    <source>
        <dbReference type="ARBA" id="ARBA00022490"/>
    </source>
</evidence>
<dbReference type="RefSeq" id="WP_164878722.1">
    <property type="nucleotide sequence ID" value="NZ_CP034929.1"/>
</dbReference>
<comment type="pathway">
    <text evidence="2 9 10">Cell wall biogenesis; peptidoglycan biosynthesis.</text>
</comment>
<dbReference type="InterPro" id="IPR004101">
    <property type="entry name" value="Mur_ligase_C"/>
</dbReference>
<keyword evidence="14" id="KW-1185">Reference proteome</keyword>
<evidence type="ECO:0000259" key="11">
    <source>
        <dbReference type="Pfam" id="PF02875"/>
    </source>
</evidence>
<evidence type="ECO:0000256" key="9">
    <source>
        <dbReference type="HAMAP-Rule" id="MF_00639"/>
    </source>
</evidence>
<dbReference type="SUPFAM" id="SSF53623">
    <property type="entry name" value="MurD-like peptide ligases, catalytic domain"/>
    <property type="match status" value="1"/>
</dbReference>
<dbReference type="Pfam" id="PF08245">
    <property type="entry name" value="Mur_ligase_M"/>
    <property type="match status" value="1"/>
</dbReference>
<feature type="binding site" evidence="9">
    <location>
        <begin position="112"/>
        <end position="118"/>
    </location>
    <ligand>
        <name>ATP</name>
        <dbReference type="ChEBI" id="CHEBI:30616"/>
    </ligand>
</feature>
<dbReference type="PROSITE" id="PS01011">
    <property type="entry name" value="FOLYLPOLYGLU_SYNT_1"/>
    <property type="match status" value="1"/>
</dbReference>
<dbReference type="HAMAP" id="MF_00639">
    <property type="entry name" value="MurD"/>
    <property type="match status" value="1"/>
</dbReference>
<keyword evidence="9 10" id="KW-0133">Cell shape</keyword>
<keyword evidence="3 9" id="KW-0963">Cytoplasm</keyword>
<keyword evidence="6 9" id="KW-0547">Nucleotide-binding</keyword>
<dbReference type="Gene3D" id="3.90.190.20">
    <property type="entry name" value="Mur ligase, C-terminal domain"/>
    <property type="match status" value="1"/>
</dbReference>
<evidence type="ECO:0000256" key="5">
    <source>
        <dbReference type="ARBA" id="ARBA00022618"/>
    </source>
</evidence>
<dbReference type="EC" id="6.3.2.9" evidence="9 10"/>
<feature type="domain" description="Mur ligase C-terminal" evidence="11">
    <location>
        <begin position="310"/>
        <end position="419"/>
    </location>
</feature>
<dbReference type="Gene3D" id="3.40.50.720">
    <property type="entry name" value="NAD(P)-binding Rossmann-like Domain"/>
    <property type="match status" value="1"/>
</dbReference>
<dbReference type="InterPro" id="IPR018109">
    <property type="entry name" value="Folylpolyglutamate_synth_CS"/>
</dbReference>
<keyword evidence="9 10" id="KW-0573">Peptidoglycan synthesis</keyword>
<comment type="caution">
    <text evidence="13">The sequence shown here is derived from an EMBL/GenBank/DDBJ whole genome shotgun (WGS) entry which is preliminary data.</text>
</comment>
<keyword evidence="7 9" id="KW-0067">ATP-binding</keyword>
<evidence type="ECO:0000256" key="6">
    <source>
        <dbReference type="ARBA" id="ARBA00022741"/>
    </source>
</evidence>
<dbReference type="InterPro" id="IPR005762">
    <property type="entry name" value="MurD"/>
</dbReference>
<reference evidence="14" key="1">
    <citation type="journal article" date="2019" name="Int. J. Syst. Evol. Microbiol.">
        <title>The Global Catalogue of Microorganisms (GCM) 10K type strain sequencing project: providing services to taxonomists for standard genome sequencing and annotation.</title>
        <authorList>
            <consortium name="The Broad Institute Genomics Platform"/>
            <consortium name="The Broad Institute Genome Sequencing Center for Infectious Disease"/>
            <person name="Wu L."/>
            <person name="Ma J."/>
        </authorList>
    </citation>
    <scope>NUCLEOTIDE SEQUENCE [LARGE SCALE GENOMIC DNA]</scope>
    <source>
        <strain evidence="14">DFY28</strain>
    </source>
</reference>
<comment type="similarity">
    <text evidence="9">Belongs to the MurCDEF family.</text>
</comment>
<dbReference type="InterPro" id="IPR036565">
    <property type="entry name" value="Mur-like_cat_sf"/>
</dbReference>
<keyword evidence="8 9" id="KW-0131">Cell cycle</keyword>
<dbReference type="Proteomes" id="UP001596098">
    <property type="component" value="Unassembled WGS sequence"/>
</dbReference>
<protein>
    <recommendedName>
        <fullName evidence="9 10">UDP-N-acetylmuramoylalanine--D-glutamate ligase</fullName>
        <ecNumber evidence="9 10">6.3.2.9</ecNumber>
    </recommendedName>
    <alternativeName>
        <fullName evidence="9">D-glutamic acid-adding enzyme</fullName>
    </alternativeName>
    <alternativeName>
        <fullName evidence="9">UDP-N-acetylmuramoyl-L-alanyl-D-glutamate synthetase</fullName>
    </alternativeName>
</protein>
<dbReference type="Gene3D" id="3.40.1190.10">
    <property type="entry name" value="Mur-like, catalytic domain"/>
    <property type="match status" value="1"/>
</dbReference>
<organism evidence="13 14">
    <name type="scientific">Nocardioides yefusunii</name>
    <dbReference type="NCBI Taxonomy" id="2500546"/>
    <lineage>
        <taxon>Bacteria</taxon>
        <taxon>Bacillati</taxon>
        <taxon>Actinomycetota</taxon>
        <taxon>Actinomycetes</taxon>
        <taxon>Propionibacteriales</taxon>
        <taxon>Nocardioidaceae</taxon>
        <taxon>Nocardioides</taxon>
    </lineage>
</organism>
<evidence type="ECO:0000256" key="4">
    <source>
        <dbReference type="ARBA" id="ARBA00022598"/>
    </source>
</evidence>
<evidence type="ECO:0000259" key="12">
    <source>
        <dbReference type="Pfam" id="PF08245"/>
    </source>
</evidence>
<dbReference type="PANTHER" id="PTHR43692">
    <property type="entry name" value="UDP-N-ACETYLMURAMOYLALANINE--D-GLUTAMATE LIGASE"/>
    <property type="match status" value="1"/>
</dbReference>
<evidence type="ECO:0000256" key="2">
    <source>
        <dbReference type="ARBA" id="ARBA00004752"/>
    </source>
</evidence>
<dbReference type="NCBIfam" id="TIGR01087">
    <property type="entry name" value="murD"/>
    <property type="match status" value="1"/>
</dbReference>
<name>A0ABW1QWB7_9ACTN</name>